<evidence type="ECO:0000256" key="1">
    <source>
        <dbReference type="SAM" id="MobiDB-lite"/>
    </source>
</evidence>
<dbReference type="EMBL" id="LXQA011388029">
    <property type="protein sequence ID" value="MCI95479.1"/>
    <property type="molecule type" value="Genomic_DNA"/>
</dbReference>
<name>A0A392W6U2_9FABA</name>
<reference evidence="2 3" key="1">
    <citation type="journal article" date="2018" name="Front. Plant Sci.">
        <title>Red Clover (Trifolium pratense) and Zigzag Clover (T. medium) - A Picture of Genomic Similarities and Differences.</title>
        <authorList>
            <person name="Dluhosova J."/>
            <person name="Istvanek J."/>
            <person name="Nedelnik J."/>
            <person name="Repkova J."/>
        </authorList>
    </citation>
    <scope>NUCLEOTIDE SEQUENCE [LARGE SCALE GENOMIC DNA]</scope>
    <source>
        <strain evidence="3">cv. 10/8</strain>
        <tissue evidence="2">Leaf</tissue>
    </source>
</reference>
<dbReference type="Proteomes" id="UP000265520">
    <property type="component" value="Unassembled WGS sequence"/>
</dbReference>
<accession>A0A392W6U2</accession>
<feature type="non-terminal residue" evidence="2">
    <location>
        <position position="32"/>
    </location>
</feature>
<sequence>MISTTIPPRKKNKAPELWCGAEEDEDDDDDDG</sequence>
<protein>
    <submittedName>
        <fullName evidence="2">Uncharacterized protein</fullName>
    </submittedName>
</protein>
<feature type="region of interest" description="Disordered" evidence="1">
    <location>
        <begin position="1"/>
        <end position="32"/>
    </location>
</feature>
<keyword evidence="3" id="KW-1185">Reference proteome</keyword>
<evidence type="ECO:0000313" key="3">
    <source>
        <dbReference type="Proteomes" id="UP000265520"/>
    </source>
</evidence>
<organism evidence="2 3">
    <name type="scientific">Trifolium medium</name>
    <dbReference type="NCBI Taxonomy" id="97028"/>
    <lineage>
        <taxon>Eukaryota</taxon>
        <taxon>Viridiplantae</taxon>
        <taxon>Streptophyta</taxon>
        <taxon>Embryophyta</taxon>
        <taxon>Tracheophyta</taxon>
        <taxon>Spermatophyta</taxon>
        <taxon>Magnoliopsida</taxon>
        <taxon>eudicotyledons</taxon>
        <taxon>Gunneridae</taxon>
        <taxon>Pentapetalae</taxon>
        <taxon>rosids</taxon>
        <taxon>fabids</taxon>
        <taxon>Fabales</taxon>
        <taxon>Fabaceae</taxon>
        <taxon>Papilionoideae</taxon>
        <taxon>50 kb inversion clade</taxon>
        <taxon>NPAAA clade</taxon>
        <taxon>Hologalegina</taxon>
        <taxon>IRL clade</taxon>
        <taxon>Trifolieae</taxon>
        <taxon>Trifolium</taxon>
    </lineage>
</organism>
<proteinExistence type="predicted"/>
<dbReference type="AlphaFoldDB" id="A0A392W6U2"/>
<evidence type="ECO:0000313" key="2">
    <source>
        <dbReference type="EMBL" id="MCI95479.1"/>
    </source>
</evidence>
<feature type="compositionally biased region" description="Acidic residues" evidence="1">
    <location>
        <begin position="21"/>
        <end position="32"/>
    </location>
</feature>
<comment type="caution">
    <text evidence="2">The sequence shown here is derived from an EMBL/GenBank/DDBJ whole genome shotgun (WGS) entry which is preliminary data.</text>
</comment>